<evidence type="ECO:0000256" key="5">
    <source>
        <dbReference type="RuleBase" id="RU361187"/>
    </source>
</evidence>
<dbReference type="GeneID" id="85479101"/>
<keyword evidence="8" id="KW-1185">Reference proteome</keyword>
<dbReference type="Proteomes" id="UP001243989">
    <property type="component" value="Unassembled WGS sequence"/>
</dbReference>
<dbReference type="Pfam" id="PF04616">
    <property type="entry name" value="Glyco_hydro_43"/>
    <property type="match status" value="1"/>
</dbReference>
<evidence type="ECO:0000259" key="6">
    <source>
        <dbReference type="Pfam" id="PF17851"/>
    </source>
</evidence>
<dbReference type="CDD" id="cd18617">
    <property type="entry name" value="GH43_XynB-like"/>
    <property type="match status" value="1"/>
</dbReference>
<dbReference type="PANTHER" id="PTHR42812:SF12">
    <property type="entry name" value="BETA-XYLOSIDASE-RELATED"/>
    <property type="match status" value="1"/>
</dbReference>
<keyword evidence="2 5" id="KW-0378">Hydrolase</keyword>
<dbReference type="GO" id="GO:0004553">
    <property type="term" value="F:hydrolase activity, hydrolyzing O-glycosyl compounds"/>
    <property type="evidence" value="ECO:0007669"/>
    <property type="project" value="InterPro"/>
</dbReference>
<dbReference type="SUPFAM" id="SSF75005">
    <property type="entry name" value="Arabinanase/levansucrase/invertase"/>
    <property type="match status" value="1"/>
</dbReference>
<reference evidence="7" key="1">
    <citation type="submission" date="2021-06" db="EMBL/GenBank/DDBJ databases">
        <title>Comparative genomics, transcriptomics and evolutionary studies reveal genomic signatures of adaptation to plant cell wall in hemibiotrophic fungi.</title>
        <authorList>
            <consortium name="DOE Joint Genome Institute"/>
            <person name="Baroncelli R."/>
            <person name="Diaz J.F."/>
            <person name="Benocci T."/>
            <person name="Peng M."/>
            <person name="Battaglia E."/>
            <person name="Haridas S."/>
            <person name="Andreopoulos W."/>
            <person name="Labutti K."/>
            <person name="Pangilinan J."/>
            <person name="Floch G.L."/>
            <person name="Makela M.R."/>
            <person name="Henrissat B."/>
            <person name="Grigoriev I.V."/>
            <person name="Crouch J.A."/>
            <person name="De Vries R.P."/>
            <person name="Sukno S.A."/>
            <person name="Thon M.R."/>
        </authorList>
    </citation>
    <scope>NUCLEOTIDE SEQUENCE</scope>
    <source>
        <strain evidence="7">CBS 102054</strain>
    </source>
</reference>
<keyword evidence="3 5" id="KW-0326">Glycosidase</keyword>
<dbReference type="Gene3D" id="2.60.120.200">
    <property type="match status" value="1"/>
</dbReference>
<dbReference type="PANTHER" id="PTHR42812">
    <property type="entry name" value="BETA-XYLOSIDASE"/>
    <property type="match status" value="1"/>
</dbReference>
<dbReference type="InterPro" id="IPR041542">
    <property type="entry name" value="GH43_C2"/>
</dbReference>
<sequence length="457" mass="50982">MVASAGLFAPTIRYHQGTFYIICTNATHDQDTFALDNFYISTTDICSGRWSDPIRFPFNGIDPSLYFDDDGRAYVQGCWMIDRLKQPSCTIKQFEIDIATDKAISDTCEIWGGFARYDTEGPHIYKRGGYYYLLVAEGGTFEHHMLSIGRSKDIWGPYESCETNPIMTADGTPDEYIQNIGHGELSQDQSGAWWAAVLGVRNENGRPPLGRETFLTAVDWPEDRWPTIQQPAMDKSLIHEALAGVDLVYIRDPEFDRYHISGAKDFTLRCSASNLSAPTGTSTFVGKRQRSIRSIDASASVRLKVARATRGKSVRAGLAIYKDAPRHVSLSFDFESSEVLFKVTTTTEYKLQSTPIPVNVDTTVLGMRLEATAQECTFMYRENDLGDWIEAGTARVADLVEREMTGPIFGVFAHALVEETIGSEVQFSSFVIDSNTAAVELNPSIRNKIKHDFVRAG</sequence>
<evidence type="ECO:0000256" key="1">
    <source>
        <dbReference type="ARBA" id="ARBA00009865"/>
    </source>
</evidence>
<dbReference type="InterPro" id="IPR023296">
    <property type="entry name" value="Glyco_hydro_beta-prop_sf"/>
</dbReference>
<comment type="similarity">
    <text evidence="1 5">Belongs to the glycosyl hydrolase 43 family.</text>
</comment>
<evidence type="ECO:0000313" key="8">
    <source>
        <dbReference type="Proteomes" id="UP001243989"/>
    </source>
</evidence>
<name>A0AAI9ZFX3_9PEZI</name>
<dbReference type="SUPFAM" id="SSF49899">
    <property type="entry name" value="Concanavalin A-like lectins/glucanases"/>
    <property type="match status" value="1"/>
</dbReference>
<evidence type="ECO:0000313" key="7">
    <source>
        <dbReference type="EMBL" id="KAK1623828.1"/>
    </source>
</evidence>
<protein>
    <submittedName>
        <fullName evidence="7">Xylosidase/arabinosidase</fullName>
    </submittedName>
</protein>
<gene>
    <name evidence="7" type="ORF">BDP81DRAFT_465138</name>
</gene>
<feature type="site" description="Important for catalytic activity, responsible for pKa modulation of the active site Glu and correct orientation of both the proton donor and substrate" evidence="4">
    <location>
        <position position="62"/>
    </location>
</feature>
<accession>A0AAI9ZFX3</accession>
<dbReference type="InterPro" id="IPR051795">
    <property type="entry name" value="Glycosyl_Hydrlase_43"/>
</dbReference>
<dbReference type="AlphaFoldDB" id="A0AAI9ZFX3"/>
<proteinExistence type="inferred from homology"/>
<dbReference type="InterPro" id="IPR013320">
    <property type="entry name" value="ConA-like_dom_sf"/>
</dbReference>
<feature type="domain" description="Beta-xylosidase C-terminal Concanavalin A-like" evidence="6">
    <location>
        <begin position="246"/>
        <end position="430"/>
    </location>
</feature>
<dbReference type="Pfam" id="PF17851">
    <property type="entry name" value="GH43_C2"/>
    <property type="match status" value="1"/>
</dbReference>
<dbReference type="EMBL" id="JAHMHQ010000027">
    <property type="protein sequence ID" value="KAK1623828.1"/>
    <property type="molecule type" value="Genomic_DNA"/>
</dbReference>
<dbReference type="InterPro" id="IPR006710">
    <property type="entry name" value="Glyco_hydro_43"/>
</dbReference>
<comment type="caution">
    <text evidence="7">The sequence shown here is derived from an EMBL/GenBank/DDBJ whole genome shotgun (WGS) entry which is preliminary data.</text>
</comment>
<evidence type="ECO:0000256" key="4">
    <source>
        <dbReference type="PIRSR" id="PIRSR606710-2"/>
    </source>
</evidence>
<dbReference type="RefSeq" id="XP_060439823.1">
    <property type="nucleotide sequence ID" value="XM_060594239.1"/>
</dbReference>
<evidence type="ECO:0000256" key="2">
    <source>
        <dbReference type="ARBA" id="ARBA00022801"/>
    </source>
</evidence>
<evidence type="ECO:0000256" key="3">
    <source>
        <dbReference type="ARBA" id="ARBA00023295"/>
    </source>
</evidence>
<dbReference type="Gene3D" id="2.115.10.20">
    <property type="entry name" value="Glycosyl hydrolase domain, family 43"/>
    <property type="match status" value="1"/>
</dbReference>
<dbReference type="GO" id="GO:0005975">
    <property type="term" value="P:carbohydrate metabolic process"/>
    <property type="evidence" value="ECO:0007669"/>
    <property type="project" value="InterPro"/>
</dbReference>
<organism evidence="7 8">
    <name type="scientific">Colletotrichum phormii</name>
    <dbReference type="NCBI Taxonomy" id="359342"/>
    <lineage>
        <taxon>Eukaryota</taxon>
        <taxon>Fungi</taxon>
        <taxon>Dikarya</taxon>
        <taxon>Ascomycota</taxon>
        <taxon>Pezizomycotina</taxon>
        <taxon>Sordariomycetes</taxon>
        <taxon>Hypocreomycetidae</taxon>
        <taxon>Glomerellales</taxon>
        <taxon>Glomerellaceae</taxon>
        <taxon>Colletotrichum</taxon>
        <taxon>Colletotrichum acutatum species complex</taxon>
    </lineage>
</organism>